<dbReference type="Proteomes" id="UP000275846">
    <property type="component" value="Unassembled WGS sequence"/>
</dbReference>
<organism evidence="4">
    <name type="scientific">Schistocephalus solidus</name>
    <name type="common">Tapeworm</name>
    <dbReference type="NCBI Taxonomy" id="70667"/>
    <lineage>
        <taxon>Eukaryota</taxon>
        <taxon>Metazoa</taxon>
        <taxon>Spiralia</taxon>
        <taxon>Lophotrochozoa</taxon>
        <taxon>Platyhelminthes</taxon>
        <taxon>Cestoda</taxon>
        <taxon>Eucestoda</taxon>
        <taxon>Diphyllobothriidea</taxon>
        <taxon>Diphyllobothriidae</taxon>
        <taxon>Schistocephalus</taxon>
    </lineage>
</organism>
<sequence>MCDNLVEKLIKELHKLGGSQYSAPTPEKLTRFLVFARWAAHCKDYLQNVNANAQIGAIVALLDEEIYDFAFSADILAASTHLVVLDGLREILGSSDQPWVSQSDFQRRLQQPKRVNQRLPACHSTPRSLKSSTPKSARPFCEIGRQPSTRALPWIVKIKFCRPLANNHRGRFLVSQPSSFTPPATPSHKLLGSPAPAAPLHAVTTDVGPRSDDQTGPKPAVP</sequence>
<feature type="region of interest" description="Disordered" evidence="1">
    <location>
        <begin position="113"/>
        <end position="141"/>
    </location>
</feature>
<name>A0A183SDL4_SCHSO</name>
<dbReference type="OrthoDB" id="6313051at2759"/>
<feature type="region of interest" description="Disordered" evidence="1">
    <location>
        <begin position="176"/>
        <end position="222"/>
    </location>
</feature>
<evidence type="ECO:0000256" key="1">
    <source>
        <dbReference type="SAM" id="MobiDB-lite"/>
    </source>
</evidence>
<dbReference type="EMBL" id="UYSU01032223">
    <property type="protein sequence ID" value="VDL88697.1"/>
    <property type="molecule type" value="Genomic_DNA"/>
</dbReference>
<keyword evidence="3" id="KW-1185">Reference proteome</keyword>
<evidence type="ECO:0000313" key="3">
    <source>
        <dbReference type="Proteomes" id="UP000275846"/>
    </source>
</evidence>
<dbReference type="WBParaSite" id="SSLN_0000238201-mRNA-1">
    <property type="protein sequence ID" value="SSLN_0000238201-mRNA-1"/>
    <property type="gene ID" value="SSLN_0000238201"/>
</dbReference>
<evidence type="ECO:0000313" key="2">
    <source>
        <dbReference type="EMBL" id="VDL88697.1"/>
    </source>
</evidence>
<evidence type="ECO:0000313" key="4">
    <source>
        <dbReference type="WBParaSite" id="SSLN_0000238201-mRNA-1"/>
    </source>
</evidence>
<reference evidence="2 3" key="2">
    <citation type="submission" date="2018-11" db="EMBL/GenBank/DDBJ databases">
        <authorList>
            <consortium name="Pathogen Informatics"/>
        </authorList>
    </citation>
    <scope>NUCLEOTIDE SEQUENCE [LARGE SCALE GENOMIC DNA]</scope>
    <source>
        <strain evidence="2 3">NST_G2</strain>
    </source>
</reference>
<protein>
    <submittedName>
        <fullName evidence="2 4">Uncharacterized protein</fullName>
    </submittedName>
</protein>
<proteinExistence type="predicted"/>
<gene>
    <name evidence="2" type="ORF">SSLN_LOCUS2312</name>
</gene>
<accession>A0A183SDL4</accession>
<dbReference type="AlphaFoldDB" id="A0A183SDL4"/>
<reference evidence="4" key="1">
    <citation type="submission" date="2016-06" db="UniProtKB">
        <authorList>
            <consortium name="WormBaseParasite"/>
        </authorList>
    </citation>
    <scope>IDENTIFICATION</scope>
</reference>
<feature type="compositionally biased region" description="Polar residues" evidence="1">
    <location>
        <begin position="125"/>
        <end position="135"/>
    </location>
</feature>